<organism evidence="1 2">
    <name type="scientific">Holotrichia oblita</name>
    <name type="common">Chafer beetle</name>
    <dbReference type="NCBI Taxonomy" id="644536"/>
    <lineage>
        <taxon>Eukaryota</taxon>
        <taxon>Metazoa</taxon>
        <taxon>Ecdysozoa</taxon>
        <taxon>Arthropoda</taxon>
        <taxon>Hexapoda</taxon>
        <taxon>Insecta</taxon>
        <taxon>Pterygota</taxon>
        <taxon>Neoptera</taxon>
        <taxon>Endopterygota</taxon>
        <taxon>Coleoptera</taxon>
        <taxon>Polyphaga</taxon>
        <taxon>Scarabaeiformia</taxon>
        <taxon>Scarabaeidae</taxon>
        <taxon>Melolonthinae</taxon>
        <taxon>Holotrichia</taxon>
    </lineage>
</organism>
<proteinExistence type="predicted"/>
<protein>
    <submittedName>
        <fullName evidence="1">Homeobox-like domain superfamily</fullName>
    </submittedName>
</protein>
<sequence length="195" mass="22939">MDRQSNLTEHEVAQAIVLVNDGRSRYVANLLGVQQSTISRTVRCFNEYGILSRVRGQGRRKSTNERDDRFLRQLALKMRRSTSSELSRALAEDRPYNVEHFSEYHFRDDNIVGAYLIMDNVRFHKNAEVLNLIQAHGHHAVFIPAYSPFLNPNEELFSQWKNYIKRSQSRNADELYQFIHRVSENITHEHCLDYI</sequence>
<evidence type="ECO:0000313" key="2">
    <source>
        <dbReference type="Proteomes" id="UP001056778"/>
    </source>
</evidence>
<keyword evidence="2" id="KW-1185">Reference proteome</keyword>
<name>A0ACB9TX75_HOLOL</name>
<reference evidence="1" key="1">
    <citation type="submission" date="2022-04" db="EMBL/GenBank/DDBJ databases">
        <title>Chromosome-scale genome assembly of Holotrichia oblita Faldermann.</title>
        <authorList>
            <person name="Rongchong L."/>
        </authorList>
    </citation>
    <scope>NUCLEOTIDE SEQUENCE</scope>
    <source>
        <strain evidence="1">81SQS9</strain>
    </source>
</reference>
<accession>A0ACB9TX75</accession>
<dbReference type="Proteomes" id="UP001056778">
    <property type="component" value="Chromosome 1"/>
</dbReference>
<gene>
    <name evidence="1" type="ORF">MML48_1g10556</name>
</gene>
<dbReference type="EMBL" id="CM043015">
    <property type="protein sequence ID" value="KAI4471377.1"/>
    <property type="molecule type" value="Genomic_DNA"/>
</dbReference>
<comment type="caution">
    <text evidence="1">The sequence shown here is derived from an EMBL/GenBank/DDBJ whole genome shotgun (WGS) entry which is preliminary data.</text>
</comment>
<evidence type="ECO:0000313" key="1">
    <source>
        <dbReference type="EMBL" id="KAI4471377.1"/>
    </source>
</evidence>